<evidence type="ECO:0000313" key="2">
    <source>
        <dbReference type="EMBL" id="MEC3938683.1"/>
    </source>
</evidence>
<feature type="transmembrane region" description="Helical" evidence="1">
    <location>
        <begin position="250"/>
        <end position="270"/>
    </location>
</feature>
<evidence type="ECO:0000256" key="1">
    <source>
        <dbReference type="SAM" id="Phobius"/>
    </source>
</evidence>
<feature type="transmembrane region" description="Helical" evidence="1">
    <location>
        <begin position="129"/>
        <end position="149"/>
    </location>
</feature>
<reference evidence="2 5" key="3">
    <citation type="submission" date="2024-01" db="EMBL/GenBank/DDBJ databases">
        <title>Comparative Genomics of Leclercia adecarboxylata Strains Isolated from Several Sources.</title>
        <authorList>
            <person name="Yescas-Zazueta V."/>
            <person name="Balbuena-Alonso M.G."/>
            <person name="Valencia D."/>
            <person name="Mendez-Pfeiffer P.A."/>
            <person name="Ballesteros-Monrreal M.G."/>
            <person name="Rocha-Gracia R.D.C."/>
            <person name="Barrios-Villa E."/>
        </authorList>
    </citation>
    <scope>NUCLEOTIDE SEQUENCE [LARGE SCALE GENOMIC DNA]</scope>
    <source>
        <strain evidence="2 5">33MEM</strain>
    </source>
</reference>
<feature type="transmembrane region" description="Helical" evidence="1">
    <location>
        <begin position="94"/>
        <end position="117"/>
    </location>
</feature>
<dbReference type="RefSeq" id="WP_032612360.1">
    <property type="nucleotide sequence ID" value="NZ_CP083630.1"/>
</dbReference>
<feature type="transmembrane region" description="Helical" evidence="1">
    <location>
        <begin position="37"/>
        <end position="56"/>
    </location>
</feature>
<name>A0A855EKN5_9ENTR</name>
<evidence type="ECO:0000313" key="5">
    <source>
        <dbReference type="Proteomes" id="UP001357437"/>
    </source>
</evidence>
<dbReference type="EMBL" id="PDLK01000002">
    <property type="protein sequence ID" value="PHH05048.1"/>
    <property type="molecule type" value="Genomic_DNA"/>
</dbReference>
<reference evidence="4" key="2">
    <citation type="submission" date="2017-09" db="EMBL/GenBank/DDBJ databases">
        <title>FDA dAtabase for Regulatory Grade micrObial Sequences (FDA-ARGOS): Supporting development and validation of Infectious Disease Dx tests.</title>
        <authorList>
            <person name="Minogue T."/>
            <person name="Wolcott M."/>
            <person name="Wasieloski L."/>
            <person name="Aguilar W."/>
            <person name="Moore D."/>
            <person name="Tallon L."/>
            <person name="Sadzewicz L."/>
            <person name="Ott S."/>
            <person name="Zhao X."/>
            <person name="Nagaraj S."/>
            <person name="Vavikolanu K."/>
            <person name="Aluvathingal J."/>
            <person name="Nadendla S."/>
            <person name="Sichtig H."/>
        </authorList>
    </citation>
    <scope>NUCLEOTIDE SEQUENCE [LARGE SCALE GENOMIC DNA]</scope>
    <source>
        <strain evidence="4">FDAARGOS_404</strain>
    </source>
</reference>
<feature type="transmembrane region" description="Helical" evidence="1">
    <location>
        <begin position="12"/>
        <end position="31"/>
    </location>
</feature>
<sequence>MTINNIRPHNTNAFLFFLMLVFIAPDFIYYRLGLGNFSLSTLVALTVLFVCLRLKWITRDCRLAIALVFFILILNIISSFFVNGIADLFNIKVYFSVVSLLLMVYFASCFANNISYLSDSTIKKASFRMFYILCAIGMVGAVLIIGGVVQDKSMVFFSEPSAFALIFLPFFSFALFYARGTTTIIIFIVSFSIALAVQNLTLLVGLVFCVIALKKVRILPFAVAFCLMLFVWTFYQFTYDYTYFSSRLSFANSTNFSVLVYLSGLERAFLNFTESLGLGTGFQQMGYNGVVGESQKVLESLGAGHLNLYDGSFIASKFISEFGLIGLIFCILFTLKFIKSFISFNSKKSYSAQHVLAYCFLLSFIIPLFIRGAGYLNPYVFMMLSSMFMYRNLSKKV</sequence>
<evidence type="ECO:0000313" key="3">
    <source>
        <dbReference type="EMBL" id="PHH05048.1"/>
    </source>
</evidence>
<proteinExistence type="predicted"/>
<keyword evidence="1" id="KW-0472">Membrane</keyword>
<feature type="transmembrane region" description="Helical" evidence="1">
    <location>
        <begin position="63"/>
        <end position="82"/>
    </location>
</feature>
<comment type="caution">
    <text evidence="3">The sequence shown here is derived from an EMBL/GenBank/DDBJ whole genome shotgun (WGS) entry which is preliminary data.</text>
</comment>
<organism evidence="3 4">
    <name type="scientific">Leclercia adecarboxylata</name>
    <dbReference type="NCBI Taxonomy" id="83655"/>
    <lineage>
        <taxon>Bacteria</taxon>
        <taxon>Pseudomonadati</taxon>
        <taxon>Pseudomonadota</taxon>
        <taxon>Gammaproteobacteria</taxon>
        <taxon>Enterobacterales</taxon>
        <taxon>Enterobacteriaceae</taxon>
        <taxon>Leclercia</taxon>
    </lineage>
</organism>
<accession>A0A855EKN5</accession>
<dbReference type="Proteomes" id="UP001357437">
    <property type="component" value="Unassembled WGS sequence"/>
</dbReference>
<feature type="transmembrane region" description="Helical" evidence="1">
    <location>
        <begin position="161"/>
        <end position="178"/>
    </location>
</feature>
<feature type="transmembrane region" description="Helical" evidence="1">
    <location>
        <begin position="350"/>
        <end position="370"/>
    </location>
</feature>
<protein>
    <recommendedName>
        <fullName evidence="6">Wzy</fullName>
    </recommendedName>
</protein>
<dbReference type="AlphaFoldDB" id="A0A855EKN5"/>
<feature type="transmembrane region" description="Helical" evidence="1">
    <location>
        <begin position="185"/>
        <end position="213"/>
    </location>
</feature>
<dbReference type="EMBL" id="JAYMCU010000058">
    <property type="protein sequence ID" value="MEC3938683.1"/>
    <property type="molecule type" value="Genomic_DNA"/>
</dbReference>
<reference evidence="3" key="1">
    <citation type="submission" date="2017-09" db="EMBL/GenBank/DDBJ databases">
        <title>FDA dAtabase for Regulatory Grade micrObial Sequences (FDA-ARGOS): Supporting development and validation of Infectious Disease Dx tests.</title>
        <authorList>
            <person name="Minogue T."/>
            <person name="Wolcott M."/>
            <person name="Wasieloski L."/>
            <person name="Aguilar W."/>
            <person name="Moore D."/>
            <person name="Tallon L.J."/>
            <person name="Sadzewicz L."/>
            <person name="Ott S."/>
            <person name="Zhao X."/>
            <person name="Nagaraj S."/>
            <person name="Vavikolanu K."/>
            <person name="Aluvathingal J."/>
            <person name="Nadendla S."/>
            <person name="Sichtig H."/>
        </authorList>
    </citation>
    <scope>NUCLEOTIDE SEQUENCE</scope>
    <source>
        <strain evidence="3">FDAARGOS_404</strain>
    </source>
</reference>
<keyword evidence="5" id="KW-1185">Reference proteome</keyword>
<evidence type="ECO:0000313" key="4">
    <source>
        <dbReference type="Proteomes" id="UP000222768"/>
    </source>
</evidence>
<evidence type="ECO:0008006" key="6">
    <source>
        <dbReference type="Google" id="ProtNLM"/>
    </source>
</evidence>
<keyword evidence="1" id="KW-1133">Transmembrane helix</keyword>
<keyword evidence="1" id="KW-0812">Transmembrane</keyword>
<gene>
    <name evidence="3" type="ORF">CRX53_14335</name>
    <name evidence="2" type="ORF">VOF76_21210</name>
</gene>
<dbReference type="Proteomes" id="UP000222768">
    <property type="component" value="Unassembled WGS sequence"/>
</dbReference>
<feature type="transmembrane region" description="Helical" evidence="1">
    <location>
        <begin position="219"/>
        <end position="238"/>
    </location>
</feature>
<feature type="transmembrane region" description="Helical" evidence="1">
    <location>
        <begin position="318"/>
        <end position="338"/>
    </location>
</feature>